<proteinExistence type="predicted"/>
<evidence type="ECO:0000256" key="4">
    <source>
        <dbReference type="ARBA" id="ARBA00022989"/>
    </source>
</evidence>
<keyword evidence="9" id="KW-1185">Reference proteome</keyword>
<keyword evidence="5 6" id="KW-0472">Membrane</keyword>
<keyword evidence="2" id="KW-0813">Transport</keyword>
<evidence type="ECO:0000259" key="7">
    <source>
        <dbReference type="PROSITE" id="PS50850"/>
    </source>
</evidence>
<evidence type="ECO:0000313" key="8">
    <source>
        <dbReference type="EMBL" id="GGE24405.1"/>
    </source>
</evidence>
<evidence type="ECO:0000313" key="9">
    <source>
        <dbReference type="Proteomes" id="UP000625210"/>
    </source>
</evidence>
<dbReference type="InterPro" id="IPR020846">
    <property type="entry name" value="MFS_dom"/>
</dbReference>
<dbReference type="AlphaFoldDB" id="A0A8J2YDA8"/>
<dbReference type="Gene3D" id="1.20.1250.20">
    <property type="entry name" value="MFS general substrate transporter like domains"/>
    <property type="match status" value="1"/>
</dbReference>
<comment type="subcellular location">
    <subcellularLocation>
        <location evidence="1">Cell membrane</location>
        <topology evidence="1">Multi-pass membrane protein</topology>
    </subcellularLocation>
</comment>
<feature type="transmembrane region" description="Helical" evidence="6">
    <location>
        <begin position="29"/>
        <end position="48"/>
    </location>
</feature>
<gene>
    <name evidence="8" type="ORF">GCM10011571_28180</name>
</gene>
<comment type="caution">
    <text evidence="8">The sequence shown here is derived from an EMBL/GenBank/DDBJ whole genome shotgun (WGS) entry which is preliminary data.</text>
</comment>
<dbReference type="EMBL" id="BMHQ01000010">
    <property type="protein sequence ID" value="GGE24405.1"/>
    <property type="molecule type" value="Genomic_DNA"/>
</dbReference>
<dbReference type="InterPro" id="IPR011701">
    <property type="entry name" value="MFS"/>
</dbReference>
<evidence type="ECO:0000256" key="2">
    <source>
        <dbReference type="ARBA" id="ARBA00022448"/>
    </source>
</evidence>
<accession>A0A8J2YDA8</accession>
<reference evidence="8" key="1">
    <citation type="journal article" date="2014" name="Int. J. Syst. Evol. Microbiol.">
        <title>Complete genome sequence of Corynebacterium casei LMG S-19264T (=DSM 44701T), isolated from a smear-ripened cheese.</title>
        <authorList>
            <consortium name="US DOE Joint Genome Institute (JGI-PGF)"/>
            <person name="Walter F."/>
            <person name="Albersmeier A."/>
            <person name="Kalinowski J."/>
            <person name="Ruckert C."/>
        </authorList>
    </citation>
    <scope>NUCLEOTIDE SEQUENCE</scope>
    <source>
        <strain evidence="8">CGMCC 1.15179</strain>
    </source>
</reference>
<feature type="transmembrane region" description="Helical" evidence="6">
    <location>
        <begin position="54"/>
        <end position="74"/>
    </location>
</feature>
<keyword evidence="4 6" id="KW-1133">Transmembrane helix</keyword>
<dbReference type="Pfam" id="PF07690">
    <property type="entry name" value="MFS_1"/>
    <property type="match status" value="1"/>
</dbReference>
<organism evidence="8 9">
    <name type="scientific">Marinithermofilum abyssi</name>
    <dbReference type="NCBI Taxonomy" id="1571185"/>
    <lineage>
        <taxon>Bacteria</taxon>
        <taxon>Bacillati</taxon>
        <taxon>Bacillota</taxon>
        <taxon>Bacilli</taxon>
        <taxon>Bacillales</taxon>
        <taxon>Thermoactinomycetaceae</taxon>
        <taxon>Marinithermofilum</taxon>
    </lineage>
</organism>
<name>A0A8J2YDA8_9BACL</name>
<feature type="domain" description="Major facilitator superfamily (MFS) profile" evidence="7">
    <location>
        <begin position="1"/>
        <end position="79"/>
    </location>
</feature>
<protein>
    <recommendedName>
        <fullName evidence="7">Major facilitator superfamily (MFS) profile domain-containing protein</fullName>
    </recommendedName>
</protein>
<dbReference type="PROSITE" id="PS50850">
    <property type="entry name" value="MFS"/>
    <property type="match status" value="1"/>
</dbReference>
<evidence type="ECO:0000256" key="3">
    <source>
        <dbReference type="ARBA" id="ARBA00022692"/>
    </source>
</evidence>
<sequence length="79" mass="8621">MGLSAPVQTTLLANKFRQNRATAMGVYNFFRYLGMAAGPMVGALLYPLGNQMEFLFAALVFAFTVVFASVSFSLSERSL</sequence>
<evidence type="ECO:0000256" key="6">
    <source>
        <dbReference type="SAM" id="Phobius"/>
    </source>
</evidence>
<dbReference type="GO" id="GO:0005886">
    <property type="term" value="C:plasma membrane"/>
    <property type="evidence" value="ECO:0007669"/>
    <property type="project" value="UniProtKB-SubCell"/>
</dbReference>
<reference evidence="8" key="2">
    <citation type="submission" date="2020-09" db="EMBL/GenBank/DDBJ databases">
        <authorList>
            <person name="Sun Q."/>
            <person name="Zhou Y."/>
        </authorList>
    </citation>
    <scope>NUCLEOTIDE SEQUENCE</scope>
    <source>
        <strain evidence="8">CGMCC 1.15179</strain>
    </source>
</reference>
<evidence type="ECO:0000256" key="5">
    <source>
        <dbReference type="ARBA" id="ARBA00023136"/>
    </source>
</evidence>
<evidence type="ECO:0000256" key="1">
    <source>
        <dbReference type="ARBA" id="ARBA00004651"/>
    </source>
</evidence>
<dbReference type="Proteomes" id="UP000625210">
    <property type="component" value="Unassembled WGS sequence"/>
</dbReference>
<dbReference type="InterPro" id="IPR036259">
    <property type="entry name" value="MFS_trans_sf"/>
</dbReference>
<keyword evidence="3 6" id="KW-0812">Transmembrane</keyword>
<dbReference type="GO" id="GO:0022857">
    <property type="term" value="F:transmembrane transporter activity"/>
    <property type="evidence" value="ECO:0007669"/>
    <property type="project" value="InterPro"/>
</dbReference>
<dbReference type="SUPFAM" id="SSF103473">
    <property type="entry name" value="MFS general substrate transporter"/>
    <property type="match status" value="1"/>
</dbReference>